<reference evidence="1" key="1">
    <citation type="submission" date="2024-02" db="EMBL/GenBank/DDBJ databases">
        <authorList>
            <consortium name="ELIXIR-Norway"/>
            <consortium name="Elixir Norway"/>
        </authorList>
    </citation>
    <scope>NUCLEOTIDE SEQUENCE</scope>
</reference>
<evidence type="ECO:0000313" key="2">
    <source>
        <dbReference type="Proteomes" id="UP001497512"/>
    </source>
</evidence>
<proteinExistence type="predicted"/>
<gene>
    <name evidence="1" type="ORF">CSSPTR1EN2_LOCUS16654</name>
</gene>
<dbReference type="PANTHER" id="PTHR35114:SF1">
    <property type="entry name" value="CYTOCHROME OXIDASE COMPLEX ASSEMBLY PROTEIN"/>
    <property type="match status" value="1"/>
</dbReference>
<dbReference type="EMBL" id="OZ019896">
    <property type="protein sequence ID" value="CAK9223083.1"/>
    <property type="molecule type" value="Genomic_DNA"/>
</dbReference>
<evidence type="ECO:0000313" key="1">
    <source>
        <dbReference type="EMBL" id="CAK9223083.1"/>
    </source>
</evidence>
<dbReference type="Proteomes" id="UP001497512">
    <property type="component" value="Chromosome 4"/>
</dbReference>
<keyword evidence="2" id="KW-1185">Reference proteome</keyword>
<sequence>MSTRKKVTSGLLLGLMSLAGVSIYDDYLIYQQCSKKAMDQAVNSPQLLAVLGEHIEKGPWYEATMGLDHEGHSASCTFSVIGSLGTANLHLRAVKFEGTVLSLSVSTLLWWFHHCRSCSMQEKRNWLSPYAPGITGGRWEVLTLEALVPSVITHGRKRLNLMQPMTDKSDVGDQRVGTELDALLNSDGHREV</sequence>
<accession>A0ABP0UJJ7</accession>
<organism evidence="1 2">
    <name type="scientific">Sphagnum troendelagicum</name>
    <dbReference type="NCBI Taxonomy" id="128251"/>
    <lineage>
        <taxon>Eukaryota</taxon>
        <taxon>Viridiplantae</taxon>
        <taxon>Streptophyta</taxon>
        <taxon>Embryophyta</taxon>
        <taxon>Bryophyta</taxon>
        <taxon>Sphagnophytina</taxon>
        <taxon>Sphagnopsida</taxon>
        <taxon>Sphagnales</taxon>
        <taxon>Sphagnaceae</taxon>
        <taxon>Sphagnum</taxon>
    </lineage>
</organism>
<protein>
    <submittedName>
        <fullName evidence="1">Uncharacterized protein</fullName>
    </submittedName>
</protein>
<name>A0ABP0UJJ7_9BRYO</name>
<dbReference type="PANTHER" id="PTHR35114">
    <property type="entry name" value="CYTOCHROME OXIDASE COMPLEX ASSEMBLY PROTEIN"/>
    <property type="match status" value="1"/>
</dbReference>